<protein>
    <submittedName>
        <fullName evidence="2">Uncharacterized LOC115557835</fullName>
    </submittedName>
</protein>
<dbReference type="AlphaFoldDB" id="A0A8C5ALE5"/>
<dbReference type="OrthoDB" id="8936013at2759"/>
<dbReference type="GeneTree" id="ENSGT00940000176208"/>
<dbReference type="Ensembl" id="ENSGMOT00000033317.1">
    <property type="protein sequence ID" value="ENSGMOP00000033798.1"/>
    <property type="gene ID" value="ENSGMOG00000022224.1"/>
</dbReference>
<feature type="compositionally biased region" description="Basic and acidic residues" evidence="1">
    <location>
        <begin position="285"/>
        <end position="302"/>
    </location>
</feature>
<dbReference type="PANTHER" id="PTHR15545:SF4">
    <property type="entry name" value="PDZ DOMAIN-CONTAINING PROTEIN 4"/>
    <property type="match status" value="1"/>
</dbReference>
<feature type="region of interest" description="Disordered" evidence="1">
    <location>
        <begin position="75"/>
        <end position="96"/>
    </location>
</feature>
<dbReference type="Proteomes" id="UP000694546">
    <property type="component" value="Chromosome 13"/>
</dbReference>
<sequence length="800" mass="89546">MGCRFSGPWIEGEPGVSGRHVSQLSKQDALRILAAYEQPITMQIKPRRHFRQNGNTHGDGRSWETLPLSLQNLSLPLQAPRPPASDPRGSPASQDRRHWRHLVVQQDRCDEGMYEYLPTAPQDTIDMGPVGYQVIQKNDKDLTSRDPNNSSCLLGCCNNPAEPSSFYTQQMEDSSIMAENPHGYLPLHHELDSGLGWTDGSLHQGDLSGLETEEGGLDECHQYSRGYVQGGCAGHGFGRGSPSSESYMSSELSDSGFCSVSTGEFRRFQRLLEKRMRLYNARLHHPAEPSEKRERRDSCPKSHRELLEAIPEALAMQPLLPNPRAGVGHSSDPAMGFSPCGLSRVSSVQFRKEDQPCLNRHSSSSGALFNPSHGHTSMGMPILSTCSTPSSHHRPMVLGKQHQASNSVGILRRSRTLHYRPAPHEYRRRASHPASPSYTAATLDSGETVGPQAPEQRETSPSVLTLNHASHALSPHPHPHPTAVSHPQGTHGPFYSTHLPPHDWPQPRERSIKTELVVPKEERIRRARPREASLQNDPEKDKDLQADRVQDEERKREFVGDSKSDPHCFHTLSLPPQPGDINETWPKPASRLSQGGGCGGGLYSTLELHSNPGPGSMPQWADNEKPNTISTSNPHAHSTHITNTNQNTRLSRNQLLRNRASRLADERGGMSTDEETNTEMLQGRYWSRTERREHLLIAREQRQQQQRARGAPMREGQYNRGVTVGEDRSTENQVCDEDQFFVEGRCNTVLELSQRKLNHLRNRKLYDDWTTVEELLSHGIRMDSRESKVCPSNLLTVTTV</sequence>
<keyword evidence="3" id="KW-1185">Reference proteome</keyword>
<reference evidence="2" key="1">
    <citation type="submission" date="2025-08" db="UniProtKB">
        <authorList>
            <consortium name="Ensembl"/>
        </authorList>
    </citation>
    <scope>IDENTIFICATION</scope>
</reference>
<evidence type="ECO:0000313" key="2">
    <source>
        <dbReference type="Ensembl" id="ENSGMOP00000033798.1"/>
    </source>
</evidence>
<dbReference type="GeneID" id="115557835"/>
<dbReference type="OMA" id="CWLSGPW"/>
<dbReference type="InterPro" id="IPR051971">
    <property type="entry name" value="E3_ubiquitin-PDZ_ligase"/>
</dbReference>
<gene>
    <name evidence="2" type="primary">LOC115557835</name>
</gene>
<feature type="compositionally biased region" description="Basic and acidic residues" evidence="1">
    <location>
        <begin position="537"/>
        <end position="568"/>
    </location>
</feature>
<accession>A0A8C5ALE5</accession>
<organism evidence="2 3">
    <name type="scientific">Gadus morhua</name>
    <name type="common">Atlantic cod</name>
    <dbReference type="NCBI Taxonomy" id="8049"/>
    <lineage>
        <taxon>Eukaryota</taxon>
        <taxon>Metazoa</taxon>
        <taxon>Chordata</taxon>
        <taxon>Craniata</taxon>
        <taxon>Vertebrata</taxon>
        <taxon>Euteleostomi</taxon>
        <taxon>Actinopterygii</taxon>
        <taxon>Neopterygii</taxon>
        <taxon>Teleostei</taxon>
        <taxon>Neoteleostei</taxon>
        <taxon>Acanthomorphata</taxon>
        <taxon>Zeiogadaria</taxon>
        <taxon>Gadariae</taxon>
        <taxon>Gadiformes</taxon>
        <taxon>Gadoidei</taxon>
        <taxon>Gadidae</taxon>
        <taxon>Gadus</taxon>
    </lineage>
</organism>
<reference evidence="2" key="2">
    <citation type="submission" date="2025-09" db="UniProtKB">
        <authorList>
            <consortium name="Ensembl"/>
        </authorList>
    </citation>
    <scope>IDENTIFICATION</scope>
</reference>
<feature type="region of interest" description="Disordered" evidence="1">
    <location>
        <begin position="283"/>
        <end position="302"/>
    </location>
</feature>
<evidence type="ECO:0000313" key="3">
    <source>
        <dbReference type="Proteomes" id="UP000694546"/>
    </source>
</evidence>
<evidence type="ECO:0000256" key="1">
    <source>
        <dbReference type="SAM" id="MobiDB-lite"/>
    </source>
</evidence>
<dbReference type="PANTHER" id="PTHR15545">
    <property type="entry name" value="PDZ DOMAIN CONTAINING RING FINGER PROTEIN 3, 4"/>
    <property type="match status" value="1"/>
</dbReference>
<name>A0A8C5ALE5_GADMO</name>
<feature type="region of interest" description="Disordered" evidence="1">
    <location>
        <begin position="418"/>
        <end position="580"/>
    </location>
</feature>
<dbReference type="RefSeq" id="XP_030231800.1">
    <property type="nucleotide sequence ID" value="XM_030375940.1"/>
</dbReference>
<proteinExistence type="predicted"/>
<feature type="compositionally biased region" description="Basic and acidic residues" evidence="1">
    <location>
        <begin position="505"/>
        <end position="524"/>
    </location>
</feature>